<reference evidence="3" key="1">
    <citation type="submission" date="2021-02" db="EMBL/GenBank/DDBJ databases">
        <authorList>
            <person name="Dougan E. K."/>
            <person name="Rhodes N."/>
            <person name="Thang M."/>
            <person name="Chan C."/>
        </authorList>
    </citation>
    <scope>NUCLEOTIDE SEQUENCE</scope>
</reference>
<feature type="compositionally biased region" description="Polar residues" evidence="1">
    <location>
        <begin position="64"/>
        <end position="77"/>
    </location>
</feature>
<name>A0A812S2J7_9DINO</name>
<comment type="caution">
    <text evidence="3">The sequence shown here is derived from an EMBL/GenBank/DDBJ whole genome shotgun (WGS) entry which is preliminary data.</text>
</comment>
<evidence type="ECO:0000313" key="4">
    <source>
        <dbReference type="Proteomes" id="UP000604046"/>
    </source>
</evidence>
<accession>A0A812S2J7</accession>
<evidence type="ECO:0000256" key="1">
    <source>
        <dbReference type="SAM" id="MobiDB-lite"/>
    </source>
</evidence>
<dbReference type="AlphaFoldDB" id="A0A812S2J7"/>
<sequence length="215" mass="24674">MVLETFVLEQEPTARQRASSLSRRYEALEALTQASLESDQIRGRRGRGAAPTMHLADDEDAPNRDSSAQSPRASSVERQYLFETAATELPEHGSTRRPTPKSEDTTILSFAGEVFMELFVKLPFFISVDIMMSAIDRLEPGWQVVKPDEQHRFAFEFFDKGKEGKIQKSDFIAQMQSLAKDFTSEELEMMFEEAKFEDGDLEQMTYKEFVKMMMR</sequence>
<keyword evidence="4" id="KW-1185">Reference proteome</keyword>
<evidence type="ECO:0000259" key="2">
    <source>
        <dbReference type="PROSITE" id="PS50222"/>
    </source>
</evidence>
<dbReference type="CDD" id="cd00051">
    <property type="entry name" value="EFh"/>
    <property type="match status" value="1"/>
</dbReference>
<protein>
    <submittedName>
        <fullName evidence="3">CML11 protein</fullName>
    </submittedName>
</protein>
<feature type="region of interest" description="Disordered" evidence="1">
    <location>
        <begin position="36"/>
        <end position="77"/>
    </location>
</feature>
<dbReference type="OrthoDB" id="26525at2759"/>
<dbReference type="SUPFAM" id="SSF47473">
    <property type="entry name" value="EF-hand"/>
    <property type="match status" value="1"/>
</dbReference>
<gene>
    <name evidence="3" type="primary">CML11</name>
    <name evidence="3" type="ORF">SNAT2548_LOCUS25755</name>
</gene>
<dbReference type="PROSITE" id="PS50222">
    <property type="entry name" value="EF_HAND_2"/>
    <property type="match status" value="1"/>
</dbReference>
<proteinExistence type="predicted"/>
<dbReference type="InterPro" id="IPR011992">
    <property type="entry name" value="EF-hand-dom_pair"/>
</dbReference>
<dbReference type="EMBL" id="CAJNDS010002407">
    <property type="protein sequence ID" value="CAE7462545.1"/>
    <property type="molecule type" value="Genomic_DNA"/>
</dbReference>
<dbReference type="Proteomes" id="UP000604046">
    <property type="component" value="Unassembled WGS sequence"/>
</dbReference>
<feature type="domain" description="EF-hand" evidence="2">
    <location>
        <begin position="146"/>
        <end position="181"/>
    </location>
</feature>
<dbReference type="Gene3D" id="1.10.238.10">
    <property type="entry name" value="EF-hand"/>
    <property type="match status" value="1"/>
</dbReference>
<dbReference type="InterPro" id="IPR002048">
    <property type="entry name" value="EF_hand_dom"/>
</dbReference>
<dbReference type="GO" id="GO:0005509">
    <property type="term" value="F:calcium ion binding"/>
    <property type="evidence" value="ECO:0007669"/>
    <property type="project" value="InterPro"/>
</dbReference>
<evidence type="ECO:0000313" key="3">
    <source>
        <dbReference type="EMBL" id="CAE7462545.1"/>
    </source>
</evidence>
<organism evidence="3 4">
    <name type="scientific">Symbiodinium natans</name>
    <dbReference type="NCBI Taxonomy" id="878477"/>
    <lineage>
        <taxon>Eukaryota</taxon>
        <taxon>Sar</taxon>
        <taxon>Alveolata</taxon>
        <taxon>Dinophyceae</taxon>
        <taxon>Suessiales</taxon>
        <taxon>Symbiodiniaceae</taxon>
        <taxon>Symbiodinium</taxon>
    </lineage>
</organism>